<dbReference type="InterPro" id="IPR014710">
    <property type="entry name" value="RmlC-like_jellyroll"/>
</dbReference>
<accession>A0A432GJ20</accession>
<sequence length="125" mass="14712">MAKLFSKNELPSYVSTRDSRERLDLITENVHVGARHLRADRIIYYKGDTCAKHYHVGSHHFFVILEGEGFIFTPESKHRLKPGELAIIEPEEVHWFENDSEVSFKFIEFWVPPPKETIWVDENDI</sequence>
<dbReference type="Proteomes" id="UP000287917">
    <property type="component" value="Unassembled WGS sequence"/>
</dbReference>
<dbReference type="AlphaFoldDB" id="A0A432GJ20"/>
<feature type="domain" description="Cupin type-2" evidence="1">
    <location>
        <begin position="44"/>
        <end position="108"/>
    </location>
</feature>
<dbReference type="Gene3D" id="2.60.120.10">
    <property type="entry name" value="Jelly Rolls"/>
    <property type="match status" value="1"/>
</dbReference>
<proteinExistence type="predicted"/>
<dbReference type="SUPFAM" id="SSF51182">
    <property type="entry name" value="RmlC-like cupins"/>
    <property type="match status" value="1"/>
</dbReference>
<gene>
    <name evidence="2" type="ORF">DSY96_08560</name>
</gene>
<dbReference type="Pfam" id="PF07883">
    <property type="entry name" value="Cupin_2"/>
    <property type="match status" value="1"/>
</dbReference>
<name>A0A432GJ20_9DELT</name>
<evidence type="ECO:0000259" key="1">
    <source>
        <dbReference type="Pfam" id="PF07883"/>
    </source>
</evidence>
<reference evidence="2 3" key="1">
    <citation type="submission" date="2018-06" db="EMBL/GenBank/DDBJ databases">
        <title>Combined omics and stable isotope probing to characterize newly discovered Mariana Back-Arc vent microbial communities.</title>
        <authorList>
            <person name="Trembath-Reichert E."/>
            <person name="Huber J.A."/>
        </authorList>
    </citation>
    <scope>NUCLEOTIDE SEQUENCE [LARGE SCALE GENOMIC DNA]</scope>
    <source>
        <strain evidence="2">MAG 58</strain>
    </source>
</reference>
<dbReference type="EMBL" id="QNZK01000296">
    <property type="protein sequence ID" value="RTZ83163.1"/>
    <property type="molecule type" value="Genomic_DNA"/>
</dbReference>
<protein>
    <recommendedName>
        <fullName evidence="1">Cupin type-2 domain-containing protein</fullName>
    </recommendedName>
</protein>
<dbReference type="InterPro" id="IPR011051">
    <property type="entry name" value="RmlC_Cupin_sf"/>
</dbReference>
<evidence type="ECO:0000313" key="2">
    <source>
        <dbReference type="EMBL" id="RTZ83163.1"/>
    </source>
</evidence>
<organism evidence="2 3">
    <name type="scientific">SAR324 cluster bacterium</name>
    <dbReference type="NCBI Taxonomy" id="2024889"/>
    <lineage>
        <taxon>Bacteria</taxon>
        <taxon>Deltaproteobacteria</taxon>
        <taxon>SAR324 cluster</taxon>
    </lineage>
</organism>
<evidence type="ECO:0000313" key="3">
    <source>
        <dbReference type="Proteomes" id="UP000287917"/>
    </source>
</evidence>
<dbReference type="InterPro" id="IPR013096">
    <property type="entry name" value="Cupin_2"/>
</dbReference>
<comment type="caution">
    <text evidence="2">The sequence shown here is derived from an EMBL/GenBank/DDBJ whole genome shotgun (WGS) entry which is preliminary data.</text>
</comment>